<keyword evidence="2" id="KW-1185">Reference proteome</keyword>
<protein>
    <submittedName>
        <fullName evidence="1">Uncharacterized protein</fullName>
    </submittedName>
</protein>
<proteinExistence type="predicted"/>
<name>A0A1I6IEZ9_9FLAO</name>
<organism evidence="1 2">
    <name type="scientific">Maribacter stanieri</name>
    <dbReference type="NCBI Taxonomy" id="440514"/>
    <lineage>
        <taxon>Bacteria</taxon>
        <taxon>Pseudomonadati</taxon>
        <taxon>Bacteroidota</taxon>
        <taxon>Flavobacteriia</taxon>
        <taxon>Flavobacteriales</taxon>
        <taxon>Flavobacteriaceae</taxon>
        <taxon>Maribacter</taxon>
    </lineage>
</organism>
<evidence type="ECO:0000313" key="2">
    <source>
        <dbReference type="Proteomes" id="UP000199462"/>
    </source>
</evidence>
<sequence length="80" mass="9469">MGLYEYMMLSETDQWNDLWENGTYLTNHIEPDRKYNLYALYAFFVEVEYDPKSNKILGKGHFKTGDTLDRYSGSVDINEI</sequence>
<dbReference type="STRING" id="440514.SAMN04488010_1585"/>
<dbReference type="Proteomes" id="UP000199462">
    <property type="component" value="Unassembled WGS sequence"/>
</dbReference>
<dbReference type="AlphaFoldDB" id="A0A1I6IEZ9"/>
<evidence type="ECO:0000313" key="1">
    <source>
        <dbReference type="EMBL" id="SFR65214.1"/>
    </source>
</evidence>
<gene>
    <name evidence="1" type="ORF">SAMN04488010_1585</name>
</gene>
<dbReference type="EMBL" id="FOYX01000001">
    <property type="protein sequence ID" value="SFR65214.1"/>
    <property type="molecule type" value="Genomic_DNA"/>
</dbReference>
<accession>A0A1I6IEZ9</accession>
<dbReference type="RefSeq" id="WP_091902545.1">
    <property type="nucleotide sequence ID" value="NZ_FOYX01000001.1"/>
</dbReference>
<reference evidence="2" key="1">
    <citation type="submission" date="2016-10" db="EMBL/GenBank/DDBJ databases">
        <authorList>
            <person name="Varghese N."/>
            <person name="Submissions S."/>
        </authorList>
    </citation>
    <scope>NUCLEOTIDE SEQUENCE [LARGE SCALE GENOMIC DNA]</scope>
    <source>
        <strain evidence="2">DSM 19891</strain>
    </source>
</reference>